<sequence>MKDKNAFKTPIVIGVIFWLVVTFVVIWGATDEPKLNFSTNYQDYYPDPEGAEESHALIRELTEIQISPYIHSSIRSRESKVRQEAAATRNEGKGFDPYKIQDLSFEGKLEYLKEHSKEIRHNRDQLQEAERIITELEAFDLIGGAPSDFPFSSGFNYGNLRTYAKSLAWNSILDANNDSADQALLKLHNYADLAERAKPCARSLIEQLSWTAVSFICLSTAKDIVENYDVSEDTLREGIIKIQIRVEPLELLRRTFIQEKIFFSNTISLLPKTRIAGYPTLLENQTANQLSTHLDELYQLAESGKFSQIELEIKSFLDGNSGFQIKNWGGSQATINAYPNVIQFFSMFSKNERLILEYQELLRKKLKSKQLE</sequence>
<keyword evidence="1" id="KW-0472">Membrane</keyword>
<dbReference type="AlphaFoldDB" id="A0A927F4A9"/>
<evidence type="ECO:0000256" key="1">
    <source>
        <dbReference type="SAM" id="Phobius"/>
    </source>
</evidence>
<accession>A0A927F4A9</accession>
<keyword evidence="1" id="KW-1133">Transmembrane helix</keyword>
<keyword evidence="3" id="KW-1185">Reference proteome</keyword>
<keyword evidence="1" id="KW-0812">Transmembrane</keyword>
<proteinExistence type="predicted"/>
<reference evidence="2" key="1">
    <citation type="submission" date="2020-09" db="EMBL/GenBank/DDBJ databases">
        <title>Pelagicoccus enzymogenes sp. nov. with an EPS production, isolated from marine sediment.</title>
        <authorList>
            <person name="Feng X."/>
        </authorList>
    </citation>
    <scope>NUCLEOTIDE SEQUENCE</scope>
    <source>
        <strain evidence="2">NFK12</strain>
    </source>
</reference>
<comment type="caution">
    <text evidence="2">The sequence shown here is derived from an EMBL/GenBank/DDBJ whole genome shotgun (WGS) entry which is preliminary data.</text>
</comment>
<organism evidence="2 3">
    <name type="scientific">Pelagicoccus enzymogenes</name>
    <dbReference type="NCBI Taxonomy" id="2773457"/>
    <lineage>
        <taxon>Bacteria</taxon>
        <taxon>Pseudomonadati</taxon>
        <taxon>Verrucomicrobiota</taxon>
        <taxon>Opitutia</taxon>
        <taxon>Puniceicoccales</taxon>
        <taxon>Pelagicoccaceae</taxon>
        <taxon>Pelagicoccus</taxon>
    </lineage>
</organism>
<dbReference type="EMBL" id="JACYFG010000002">
    <property type="protein sequence ID" value="MBD5778148.1"/>
    <property type="molecule type" value="Genomic_DNA"/>
</dbReference>
<protein>
    <submittedName>
        <fullName evidence="2">Uncharacterized protein</fullName>
    </submittedName>
</protein>
<name>A0A927F4A9_9BACT</name>
<feature type="transmembrane region" description="Helical" evidence="1">
    <location>
        <begin position="12"/>
        <end position="30"/>
    </location>
</feature>
<evidence type="ECO:0000313" key="3">
    <source>
        <dbReference type="Proteomes" id="UP000622317"/>
    </source>
</evidence>
<evidence type="ECO:0000313" key="2">
    <source>
        <dbReference type="EMBL" id="MBD5778148.1"/>
    </source>
</evidence>
<dbReference type="Proteomes" id="UP000622317">
    <property type="component" value="Unassembled WGS sequence"/>
</dbReference>
<gene>
    <name evidence="2" type="ORF">IEN85_01390</name>
</gene>
<dbReference type="RefSeq" id="WP_191615270.1">
    <property type="nucleotide sequence ID" value="NZ_JACYFG010000002.1"/>
</dbReference>